<reference evidence="3" key="1">
    <citation type="submission" date="2022-11" db="UniProtKB">
        <authorList>
            <consortium name="WormBaseParasite"/>
        </authorList>
    </citation>
    <scope>IDENTIFICATION</scope>
</reference>
<protein>
    <submittedName>
        <fullName evidence="3">Uncharacterized protein</fullName>
    </submittedName>
</protein>
<name>A0A914RV93_PAREQ</name>
<feature type="coiled-coil region" evidence="1">
    <location>
        <begin position="40"/>
        <end position="67"/>
    </location>
</feature>
<evidence type="ECO:0000313" key="2">
    <source>
        <dbReference type="Proteomes" id="UP000887564"/>
    </source>
</evidence>
<evidence type="ECO:0000313" key="3">
    <source>
        <dbReference type="WBParaSite" id="PEQ_0001024301-mRNA-1"/>
    </source>
</evidence>
<dbReference type="WBParaSite" id="PEQ_0001024301-mRNA-1">
    <property type="protein sequence ID" value="PEQ_0001024301-mRNA-1"/>
    <property type="gene ID" value="PEQ_0001024301"/>
</dbReference>
<dbReference type="Gene3D" id="1.20.58.60">
    <property type="match status" value="1"/>
</dbReference>
<keyword evidence="2" id="KW-1185">Reference proteome</keyword>
<dbReference type="Proteomes" id="UP000887564">
    <property type="component" value="Unplaced"/>
</dbReference>
<accession>A0A914RV93</accession>
<sequence>MIMLKLVEIIKWFIGLLRDYRCAIENLAQAIDGSLEAADAEEFSEHLDNLERLSEKLEAAASAVSVDAHGEDSLSREVISIQNLRFMGSFETRNEYAISDAAEIKTLRDRTVTRAKERIDELECAVRGCEQFESSLAECQAWCNHVQLILSCRVANDVSALDVPHEYK</sequence>
<dbReference type="AlphaFoldDB" id="A0A914RV93"/>
<proteinExistence type="predicted"/>
<evidence type="ECO:0000256" key="1">
    <source>
        <dbReference type="SAM" id="Coils"/>
    </source>
</evidence>
<organism evidence="2 3">
    <name type="scientific">Parascaris equorum</name>
    <name type="common">Equine roundworm</name>
    <dbReference type="NCBI Taxonomy" id="6256"/>
    <lineage>
        <taxon>Eukaryota</taxon>
        <taxon>Metazoa</taxon>
        <taxon>Ecdysozoa</taxon>
        <taxon>Nematoda</taxon>
        <taxon>Chromadorea</taxon>
        <taxon>Rhabditida</taxon>
        <taxon>Spirurina</taxon>
        <taxon>Ascaridomorpha</taxon>
        <taxon>Ascaridoidea</taxon>
        <taxon>Ascarididae</taxon>
        <taxon>Parascaris</taxon>
    </lineage>
</organism>
<keyword evidence="1" id="KW-0175">Coiled coil</keyword>